<dbReference type="AlphaFoldDB" id="A0A2S9IFD9"/>
<dbReference type="PROSITE" id="PS50977">
    <property type="entry name" value="HTH_TETR_2"/>
    <property type="match status" value="1"/>
</dbReference>
<dbReference type="PRINTS" id="PR00455">
    <property type="entry name" value="HTHTETR"/>
</dbReference>
<keyword evidence="5" id="KW-1185">Reference proteome</keyword>
<dbReference type="Gene3D" id="1.10.357.10">
    <property type="entry name" value="Tetracycline Repressor, domain 2"/>
    <property type="match status" value="1"/>
</dbReference>
<feature type="domain" description="HTH tetR-type" evidence="3">
    <location>
        <begin position="12"/>
        <end position="72"/>
    </location>
</feature>
<dbReference type="InterPro" id="IPR036271">
    <property type="entry name" value="Tet_transcr_reg_TetR-rel_C_sf"/>
</dbReference>
<sequence>MKNATPPMRKGEKTRERLLAVSATLFAEKQFHGTRISDIVKAAGVTQPSFYSYFQSKEEIYSLLIDKFDRELEELVASMLIDASLPKENVLENVSASFLRYLEFFHRNRELTMISLFQQPQDRETRDKLKRWIARNMQIEQQRGFFSPDIPVEIMADCYLGVLLQTMLIATDAKALQQISEERGRFIYGGLTFRR</sequence>
<dbReference type="Pfam" id="PF00440">
    <property type="entry name" value="TetR_N"/>
    <property type="match status" value="1"/>
</dbReference>
<evidence type="ECO:0000256" key="2">
    <source>
        <dbReference type="PROSITE-ProRule" id="PRU00335"/>
    </source>
</evidence>
<dbReference type="Proteomes" id="UP000239181">
    <property type="component" value="Unassembled WGS sequence"/>
</dbReference>
<dbReference type="SUPFAM" id="SSF46689">
    <property type="entry name" value="Homeodomain-like"/>
    <property type="match status" value="1"/>
</dbReference>
<reference evidence="4 5" key="1">
    <citation type="submission" date="2017-10" db="EMBL/GenBank/DDBJ databases">
        <title>Draft genome of two endophytic bacteria isolated from 'guarana' Paullinia cupana (Mart.) Ducke.</title>
        <authorList>
            <person name="Siqueira K.A."/>
            <person name="Liotti R.G."/>
            <person name="Mendes T.A."/>
            <person name="Soares M.A."/>
        </authorList>
    </citation>
    <scope>NUCLEOTIDE SEQUENCE [LARGE SCALE GENOMIC DNA]</scope>
    <source>
        <strain evidence="4 5">342</strain>
    </source>
</reference>
<gene>
    <name evidence="4" type="ORF">CQW29_06645</name>
</gene>
<feature type="DNA-binding region" description="H-T-H motif" evidence="2">
    <location>
        <begin position="35"/>
        <end position="54"/>
    </location>
</feature>
<dbReference type="OrthoDB" id="63332at2"/>
<evidence type="ECO:0000313" key="4">
    <source>
        <dbReference type="EMBL" id="PRD16479.1"/>
    </source>
</evidence>
<proteinExistence type="predicted"/>
<dbReference type="RefSeq" id="WP_105591922.1">
    <property type="nucleotide sequence ID" value="NZ_PDET01000003.1"/>
</dbReference>
<dbReference type="PANTHER" id="PTHR43479:SF8">
    <property type="entry name" value="TRANSCRIPTIONAL REGULATOR, TETR FAMILY"/>
    <property type="match status" value="1"/>
</dbReference>
<dbReference type="InterPro" id="IPR001647">
    <property type="entry name" value="HTH_TetR"/>
</dbReference>
<protein>
    <submittedName>
        <fullName evidence="4">TetR family transcriptional regulator</fullName>
    </submittedName>
</protein>
<dbReference type="SUPFAM" id="SSF48498">
    <property type="entry name" value="Tetracyclin repressor-like, C-terminal domain"/>
    <property type="match status" value="1"/>
</dbReference>
<dbReference type="EMBL" id="PDET01000003">
    <property type="protein sequence ID" value="PRD16479.1"/>
    <property type="molecule type" value="Genomic_DNA"/>
</dbReference>
<comment type="caution">
    <text evidence="4">The sequence shown here is derived from an EMBL/GenBank/DDBJ whole genome shotgun (WGS) entry which is preliminary data.</text>
</comment>
<organism evidence="4 5">
    <name type="scientific">Pantoea coffeiphila</name>
    <dbReference type="NCBI Taxonomy" id="1465635"/>
    <lineage>
        <taxon>Bacteria</taxon>
        <taxon>Pseudomonadati</taxon>
        <taxon>Pseudomonadota</taxon>
        <taxon>Gammaproteobacteria</taxon>
        <taxon>Enterobacterales</taxon>
        <taxon>Erwiniaceae</taxon>
        <taxon>Pantoea</taxon>
    </lineage>
</organism>
<dbReference type="InterPro" id="IPR050624">
    <property type="entry name" value="HTH-type_Tx_Regulator"/>
</dbReference>
<dbReference type="PANTHER" id="PTHR43479">
    <property type="entry name" value="ACREF/ENVCD OPERON REPRESSOR-RELATED"/>
    <property type="match status" value="1"/>
</dbReference>
<dbReference type="GO" id="GO:0003677">
    <property type="term" value="F:DNA binding"/>
    <property type="evidence" value="ECO:0007669"/>
    <property type="project" value="UniProtKB-UniRule"/>
</dbReference>
<accession>A0A2S9IFD9</accession>
<evidence type="ECO:0000313" key="5">
    <source>
        <dbReference type="Proteomes" id="UP000239181"/>
    </source>
</evidence>
<dbReference type="InterPro" id="IPR009057">
    <property type="entry name" value="Homeodomain-like_sf"/>
</dbReference>
<keyword evidence="1 2" id="KW-0238">DNA-binding</keyword>
<evidence type="ECO:0000256" key="1">
    <source>
        <dbReference type="ARBA" id="ARBA00023125"/>
    </source>
</evidence>
<name>A0A2S9IFD9_9GAMM</name>
<evidence type="ECO:0000259" key="3">
    <source>
        <dbReference type="PROSITE" id="PS50977"/>
    </source>
</evidence>